<reference evidence="5 6" key="1">
    <citation type="submission" date="2019-02" db="EMBL/GenBank/DDBJ databases">
        <title>Genomic Encyclopedia of Type Strains, Phase IV (KMG-IV): sequencing the most valuable type-strain genomes for metagenomic binning, comparative biology and taxonomic classification.</title>
        <authorList>
            <person name="Goeker M."/>
        </authorList>
    </citation>
    <scope>NUCLEOTIDE SEQUENCE [LARGE SCALE GENOMIC DNA]</scope>
    <source>
        <strain evidence="5 6">DSM 105135</strain>
    </source>
</reference>
<keyword evidence="6" id="KW-1185">Reference proteome</keyword>
<dbReference type="SUPFAM" id="SSF51905">
    <property type="entry name" value="FAD/NAD(P)-binding domain"/>
    <property type="match status" value="1"/>
</dbReference>
<dbReference type="InterPro" id="IPR027477">
    <property type="entry name" value="Succ_DH/fumarate_Rdtase_cat_sf"/>
</dbReference>
<gene>
    <name evidence="5" type="ORF">EV700_2575</name>
</gene>
<comment type="cofactor">
    <cofactor evidence="1">
        <name>FAD</name>
        <dbReference type="ChEBI" id="CHEBI:57692"/>
    </cofactor>
</comment>
<dbReference type="Gene3D" id="3.50.50.60">
    <property type="entry name" value="FAD/NAD(P)-binding domain"/>
    <property type="match status" value="1"/>
</dbReference>
<protein>
    <recommendedName>
        <fullName evidence="4">FAD-dependent oxidoreductase 2 FAD-binding domain-containing protein</fullName>
    </recommendedName>
</protein>
<dbReference type="Proteomes" id="UP000292423">
    <property type="component" value="Unassembled WGS sequence"/>
</dbReference>
<dbReference type="AlphaFoldDB" id="A0A4Q7YMP1"/>
<dbReference type="InterPro" id="IPR014614">
    <property type="entry name" value="KsdD_DH"/>
</dbReference>
<proteinExistence type="predicted"/>
<evidence type="ECO:0000256" key="2">
    <source>
        <dbReference type="ARBA" id="ARBA00022630"/>
    </source>
</evidence>
<evidence type="ECO:0000259" key="4">
    <source>
        <dbReference type="Pfam" id="PF00890"/>
    </source>
</evidence>
<dbReference type="PIRSF" id="PIRSF036654">
    <property type="entry name" value="UCP036654"/>
    <property type="match status" value="1"/>
</dbReference>
<evidence type="ECO:0000313" key="6">
    <source>
        <dbReference type="Proteomes" id="UP000292423"/>
    </source>
</evidence>
<dbReference type="PANTHER" id="PTHR43260">
    <property type="entry name" value="3-KETOSTEROID-DELTA-1-DEHYDROGENASE"/>
    <property type="match status" value="1"/>
</dbReference>
<dbReference type="EMBL" id="SHKX01000013">
    <property type="protein sequence ID" value="RZU38640.1"/>
    <property type="molecule type" value="Genomic_DNA"/>
</dbReference>
<dbReference type="Pfam" id="PF00890">
    <property type="entry name" value="FAD_binding_2"/>
    <property type="match status" value="1"/>
</dbReference>
<organism evidence="5 6">
    <name type="scientific">Fluviicoccus keumensis</name>
    <dbReference type="NCBI Taxonomy" id="1435465"/>
    <lineage>
        <taxon>Bacteria</taxon>
        <taxon>Pseudomonadati</taxon>
        <taxon>Pseudomonadota</taxon>
        <taxon>Gammaproteobacteria</taxon>
        <taxon>Moraxellales</taxon>
        <taxon>Moraxellaceae</taxon>
        <taxon>Fluviicoccus</taxon>
    </lineage>
</organism>
<comment type="caution">
    <text evidence="5">The sequence shown here is derived from an EMBL/GenBank/DDBJ whole genome shotgun (WGS) entry which is preliminary data.</text>
</comment>
<dbReference type="RefSeq" id="WP_130414377.1">
    <property type="nucleotide sequence ID" value="NZ_SHKX01000013.1"/>
</dbReference>
<dbReference type="PANTHER" id="PTHR43260:SF1">
    <property type="entry name" value="KSDD-LIKE STEROID DEHYDROGENASE RV0785"/>
    <property type="match status" value="1"/>
</dbReference>
<evidence type="ECO:0000313" key="5">
    <source>
        <dbReference type="EMBL" id="RZU38640.1"/>
    </source>
</evidence>
<evidence type="ECO:0000256" key="3">
    <source>
        <dbReference type="ARBA" id="ARBA00023002"/>
    </source>
</evidence>
<name>A0A4Q7YMP1_9GAMM</name>
<keyword evidence="3" id="KW-0560">Oxidoreductase</keyword>
<keyword evidence="2" id="KW-0285">Flavoprotein</keyword>
<dbReference type="OrthoDB" id="9813348at2"/>
<evidence type="ECO:0000256" key="1">
    <source>
        <dbReference type="ARBA" id="ARBA00001974"/>
    </source>
</evidence>
<dbReference type="InterPro" id="IPR036188">
    <property type="entry name" value="FAD/NAD-bd_sf"/>
</dbReference>
<sequence length="533" mass="58763">MSAALETEIVIAGGGIAGITTALELLDQGRRVTLLERAPRERLGGLANEAFGGMLFGGTGLQRLNGIHDSPELFRDDWYRAAEFGPDDHWPKRWADTYIERCVPDVHDWVRGHGVHYFPIVHWVERGDHRALNSLPRYHVLWGTGLHLTQTLIRALENHPHRDKLDLRCGHYVEDFLTDNGRISGVRGRAGDVPFTLTAGATVVASGGINGNLQRVRQVWDRERYGPPPALLLNGAHPDGDGHLHEVVTRFDGRVVRLGQMWNYATGIRHPQPQFPDHGLSLIPPRSALWLDSAGCRIGPDPMISGFDTHRLCRRLGNQPDQYGWLVMNRRIVLKEMAISGSHINPAFCRRDLLRLVKEILLGNHEQYELLAGQCPDVVTATTPEELAAKMNAVAGGDKVTAANLRSGIGPYDAQIERGPTFHDDDQLRRIAQLRQYRGDKARTLKFQKILDGSALPLVAIRVMLLSRKSMGGIETDLSSRVLDTRGEPLPGLYAVGECSGFGGGGISGIRSLEGTFLSGCILTARRAARALA</sequence>
<dbReference type="GO" id="GO:0016627">
    <property type="term" value="F:oxidoreductase activity, acting on the CH-CH group of donors"/>
    <property type="evidence" value="ECO:0007669"/>
    <property type="project" value="InterPro"/>
</dbReference>
<feature type="domain" description="FAD-dependent oxidoreductase 2 FAD-binding" evidence="4">
    <location>
        <begin position="9"/>
        <end position="518"/>
    </location>
</feature>
<dbReference type="Gene3D" id="3.90.700.10">
    <property type="entry name" value="Succinate dehydrogenase/fumarate reductase flavoprotein, catalytic domain"/>
    <property type="match status" value="1"/>
</dbReference>
<accession>A0A4Q7YMP1</accession>
<dbReference type="InterPro" id="IPR003953">
    <property type="entry name" value="FAD-dep_OxRdtase_2_FAD-bd"/>
</dbReference>